<dbReference type="InterPro" id="IPR008995">
    <property type="entry name" value="Mo/tungstate-bd_C_term_dom"/>
</dbReference>
<dbReference type="InterPro" id="IPR003593">
    <property type="entry name" value="AAA+_ATPase"/>
</dbReference>
<feature type="domain" description="ABC transporter" evidence="7">
    <location>
        <begin position="3"/>
        <end position="243"/>
    </location>
</feature>
<evidence type="ECO:0000256" key="4">
    <source>
        <dbReference type="ARBA" id="ARBA00022840"/>
    </source>
</evidence>
<dbReference type="InterPro" id="IPR017871">
    <property type="entry name" value="ABC_transporter-like_CS"/>
</dbReference>
<evidence type="ECO:0000256" key="1">
    <source>
        <dbReference type="ARBA" id="ARBA00022448"/>
    </source>
</evidence>
<evidence type="ECO:0000256" key="5">
    <source>
        <dbReference type="ARBA" id="ARBA00022967"/>
    </source>
</evidence>
<dbReference type="PANTHER" id="PTHR43875">
    <property type="entry name" value="MALTODEXTRIN IMPORT ATP-BINDING PROTEIN MSMX"/>
    <property type="match status" value="1"/>
</dbReference>
<evidence type="ECO:0000313" key="8">
    <source>
        <dbReference type="EMBL" id="HGU33490.1"/>
    </source>
</evidence>
<dbReference type="Gene3D" id="3.40.50.300">
    <property type="entry name" value="P-loop containing nucleotide triphosphate hydrolases"/>
    <property type="match status" value="1"/>
</dbReference>
<dbReference type="EMBL" id="DSUH01000267">
    <property type="protein sequence ID" value="HGU33490.1"/>
    <property type="molecule type" value="Genomic_DNA"/>
</dbReference>
<dbReference type="FunFam" id="3.40.50.300:FF:000042">
    <property type="entry name" value="Maltose/maltodextrin ABC transporter, ATP-binding protein"/>
    <property type="match status" value="1"/>
</dbReference>
<dbReference type="Gene3D" id="2.40.50.100">
    <property type="match status" value="1"/>
</dbReference>
<keyword evidence="2" id="KW-1003">Cell membrane</keyword>
<dbReference type="PROSITE" id="PS00211">
    <property type="entry name" value="ABC_TRANSPORTER_1"/>
    <property type="match status" value="1"/>
</dbReference>
<evidence type="ECO:0000256" key="6">
    <source>
        <dbReference type="ARBA" id="ARBA00023136"/>
    </source>
</evidence>
<keyword evidence="4 8" id="KW-0067">ATP-binding</keyword>
<keyword evidence="5" id="KW-1278">Translocase</keyword>
<dbReference type="InterPro" id="IPR047641">
    <property type="entry name" value="ABC_transpr_MalK/UgpC-like"/>
</dbReference>
<dbReference type="InterPro" id="IPR013611">
    <property type="entry name" value="Transp-assoc_OB_typ2"/>
</dbReference>
<keyword evidence="6" id="KW-0472">Membrane</keyword>
<accession>A0A7C4VQQ4</accession>
<dbReference type="SUPFAM" id="SSF52540">
    <property type="entry name" value="P-loop containing nucleoside triphosphate hydrolases"/>
    <property type="match status" value="1"/>
</dbReference>
<evidence type="ECO:0000256" key="3">
    <source>
        <dbReference type="ARBA" id="ARBA00022741"/>
    </source>
</evidence>
<dbReference type="SUPFAM" id="SSF50331">
    <property type="entry name" value="MOP-like"/>
    <property type="match status" value="1"/>
</dbReference>
<dbReference type="InterPro" id="IPR003439">
    <property type="entry name" value="ABC_transporter-like_ATP-bd"/>
</dbReference>
<dbReference type="AlphaFoldDB" id="A0A7C4VQQ4"/>
<dbReference type="GO" id="GO:0016887">
    <property type="term" value="F:ATP hydrolysis activity"/>
    <property type="evidence" value="ECO:0007669"/>
    <property type="project" value="InterPro"/>
</dbReference>
<proteinExistence type="predicted"/>
<keyword evidence="3" id="KW-0547">Nucleotide-binding</keyword>
<keyword evidence="1" id="KW-0813">Transport</keyword>
<sequence length="363" mass="40467">MDLRIRGLTRDYESDGKRIRALDHVDLNIDSNEIFTLLGPSGCGKTTLLRCIVGLETPDAGEIAIGDDIVFSSEKGINMPPEKRGLGMVFQTYAIWPHMNVFENVAYPLRARNTSRSDIQERVERALRFVQLEGFGNRPATRLSGGQQQRVALARALVAEPKVILFDEPLSNLDAKLREETRKQLHRFLTELKITAVYVTHDRVEALALSDRIAVMKQGRIVEVGDPKKIYFDTDDPFVADFIGRANLIPATVRHSSETHAIVDTAIGPIRARNSRRIPVGGKAMLCARPEFIRVDLPASDTRPNLFRGNVIHRIFVGEAYEAEIRIGETLLTTTIDPEVAIEAGDDITVVFDADHCFLIPSS</sequence>
<dbReference type="GO" id="GO:0140359">
    <property type="term" value="F:ABC-type transporter activity"/>
    <property type="evidence" value="ECO:0007669"/>
    <property type="project" value="UniProtKB-ARBA"/>
</dbReference>
<dbReference type="InterPro" id="IPR027417">
    <property type="entry name" value="P-loop_NTPase"/>
</dbReference>
<dbReference type="Pfam" id="PF08402">
    <property type="entry name" value="TOBE_2"/>
    <property type="match status" value="1"/>
</dbReference>
<dbReference type="GO" id="GO:0055052">
    <property type="term" value="C:ATP-binding cassette (ABC) transporter complex, substrate-binding subunit-containing"/>
    <property type="evidence" value="ECO:0007669"/>
    <property type="project" value="TreeGrafter"/>
</dbReference>
<evidence type="ECO:0000256" key="2">
    <source>
        <dbReference type="ARBA" id="ARBA00022475"/>
    </source>
</evidence>
<dbReference type="SMART" id="SM00382">
    <property type="entry name" value="AAA"/>
    <property type="match status" value="1"/>
</dbReference>
<organism evidence="8">
    <name type="scientific">Desulfatirhabdium butyrativorans</name>
    <dbReference type="NCBI Taxonomy" id="340467"/>
    <lineage>
        <taxon>Bacteria</taxon>
        <taxon>Pseudomonadati</taxon>
        <taxon>Thermodesulfobacteriota</taxon>
        <taxon>Desulfobacteria</taxon>
        <taxon>Desulfobacterales</taxon>
        <taxon>Desulfatirhabdiaceae</taxon>
        <taxon>Desulfatirhabdium</taxon>
    </lineage>
</organism>
<gene>
    <name evidence="8" type="ORF">ENS29_11610</name>
</gene>
<dbReference type="Pfam" id="PF00005">
    <property type="entry name" value="ABC_tran"/>
    <property type="match status" value="1"/>
</dbReference>
<reference evidence="8" key="1">
    <citation type="journal article" date="2020" name="mSystems">
        <title>Genome- and Community-Level Interaction Insights into Carbon Utilization and Element Cycling Functions of Hydrothermarchaeota in Hydrothermal Sediment.</title>
        <authorList>
            <person name="Zhou Z."/>
            <person name="Liu Y."/>
            <person name="Xu W."/>
            <person name="Pan J."/>
            <person name="Luo Z.H."/>
            <person name="Li M."/>
        </authorList>
    </citation>
    <scope>NUCLEOTIDE SEQUENCE [LARGE SCALE GENOMIC DNA]</scope>
    <source>
        <strain evidence="8">SpSt-477</strain>
    </source>
</reference>
<name>A0A7C4VQQ4_9BACT</name>
<evidence type="ECO:0000259" key="7">
    <source>
        <dbReference type="PROSITE" id="PS50893"/>
    </source>
</evidence>
<protein>
    <submittedName>
        <fullName evidence="8">ABC transporter ATP-binding protein</fullName>
    </submittedName>
</protein>
<dbReference type="GO" id="GO:0005524">
    <property type="term" value="F:ATP binding"/>
    <property type="evidence" value="ECO:0007669"/>
    <property type="project" value="UniProtKB-KW"/>
</dbReference>
<dbReference type="PANTHER" id="PTHR43875:SF15">
    <property type="entry name" value="TREHALOSE IMPORT ATP-BINDING PROTEIN SUGC"/>
    <property type="match status" value="1"/>
</dbReference>
<comment type="caution">
    <text evidence="8">The sequence shown here is derived from an EMBL/GenBank/DDBJ whole genome shotgun (WGS) entry which is preliminary data.</text>
</comment>
<dbReference type="PROSITE" id="PS50893">
    <property type="entry name" value="ABC_TRANSPORTER_2"/>
    <property type="match status" value="1"/>
</dbReference>